<dbReference type="InterPro" id="IPR050263">
    <property type="entry name" value="Bact_Fimbrial_Adh_Pro"/>
</dbReference>
<sequence length="184" mass="18972">MKNNTAILALVLAGGLFSAFSNAAITGTSSLSATFVSTVVPGTCTANVTDAAGAEATEIKFNDVFKSDLINKSRTEAFNVVLSNCSGVRTAQVTAMAGAGSDCSTSTSDNFGATHSTAFELWNGDVDNGIRLSCKTRQLQKVVIADGGASLAMNARIVIADDKTIDDVTPGDASSLITFLVEYQ</sequence>
<name>A0AAP9AL20_9ENTR</name>
<evidence type="ECO:0000256" key="1">
    <source>
        <dbReference type="SAM" id="SignalP"/>
    </source>
</evidence>
<feature type="signal peptide" evidence="1">
    <location>
        <begin position="1"/>
        <end position="23"/>
    </location>
</feature>
<evidence type="ECO:0000313" key="2">
    <source>
        <dbReference type="EMBL" id="QDK19313.1"/>
    </source>
</evidence>
<dbReference type="RefSeq" id="WP_142488271.1">
    <property type="nucleotide sequence ID" value="NZ_CP035382.1"/>
</dbReference>
<dbReference type="InterPro" id="IPR008966">
    <property type="entry name" value="Adhesion_dom_sf"/>
</dbReference>
<proteinExistence type="predicted"/>
<organism evidence="2 3">
    <name type="scientific">Leclercia adecarboxylata</name>
    <dbReference type="NCBI Taxonomy" id="83655"/>
    <lineage>
        <taxon>Bacteria</taxon>
        <taxon>Pseudomonadati</taxon>
        <taxon>Pseudomonadota</taxon>
        <taxon>Gammaproteobacteria</taxon>
        <taxon>Enterobacterales</taxon>
        <taxon>Enterobacteriaceae</taxon>
        <taxon>Leclercia</taxon>
    </lineage>
</organism>
<protein>
    <submittedName>
        <fullName evidence="2">Fimbrial protein</fullName>
    </submittedName>
</protein>
<reference evidence="2 3" key="1">
    <citation type="submission" date="2019-01" db="EMBL/GenBank/DDBJ databases">
        <title>Florfenicol resistance in Enterobacteriaceae and whole-genome sequence analysis of florfenicol-resistant Leclercia adecarboxylata strain R25.</title>
        <authorList>
            <person name="Bao Q."/>
            <person name="Ying Y."/>
        </authorList>
    </citation>
    <scope>NUCLEOTIDE SEQUENCE [LARGE SCALE GENOMIC DNA]</scope>
    <source>
        <strain evidence="2 3">R25</strain>
    </source>
</reference>
<dbReference type="InterPro" id="IPR036937">
    <property type="entry name" value="Adhesion_dom_fimbrial_sf"/>
</dbReference>
<accession>A0AAP9AL20</accession>
<dbReference type="PANTHER" id="PTHR33420">
    <property type="entry name" value="FIMBRIAL SUBUNIT ELFA-RELATED"/>
    <property type="match status" value="1"/>
</dbReference>
<gene>
    <name evidence="2" type="ORF">ES815_13790</name>
</gene>
<dbReference type="SUPFAM" id="SSF49401">
    <property type="entry name" value="Bacterial adhesins"/>
    <property type="match status" value="1"/>
</dbReference>
<dbReference type="AlphaFoldDB" id="A0AAP9AL20"/>
<dbReference type="GO" id="GO:0009289">
    <property type="term" value="C:pilus"/>
    <property type="evidence" value="ECO:0007669"/>
    <property type="project" value="InterPro"/>
</dbReference>
<dbReference type="PANTHER" id="PTHR33420:SF12">
    <property type="entry name" value="FIMBRIN-LIKE PROTEIN FIMI-RELATED"/>
    <property type="match status" value="1"/>
</dbReference>
<evidence type="ECO:0000313" key="3">
    <source>
        <dbReference type="Proteomes" id="UP000317812"/>
    </source>
</evidence>
<feature type="chain" id="PRO_5042846538" evidence="1">
    <location>
        <begin position="24"/>
        <end position="184"/>
    </location>
</feature>
<dbReference type="EMBL" id="CP035382">
    <property type="protein sequence ID" value="QDK19313.1"/>
    <property type="molecule type" value="Genomic_DNA"/>
</dbReference>
<dbReference type="Proteomes" id="UP000317812">
    <property type="component" value="Chromosome"/>
</dbReference>
<keyword evidence="1" id="KW-0732">Signal</keyword>
<dbReference type="Gene3D" id="2.60.40.1090">
    <property type="entry name" value="Fimbrial-type adhesion domain"/>
    <property type="match status" value="1"/>
</dbReference>
<dbReference type="GO" id="GO:0043709">
    <property type="term" value="P:cell adhesion involved in single-species biofilm formation"/>
    <property type="evidence" value="ECO:0007669"/>
    <property type="project" value="TreeGrafter"/>
</dbReference>